<gene>
    <name evidence="2" type="ORF">M422DRAFT_258631</name>
</gene>
<dbReference type="InterPro" id="IPR053185">
    <property type="entry name" value="SET_domain_protein"/>
</dbReference>
<feature type="domain" description="SET" evidence="1">
    <location>
        <begin position="10"/>
        <end position="159"/>
    </location>
</feature>
<accession>A0A0C9VM42</accession>
<dbReference type="Proteomes" id="UP000054279">
    <property type="component" value="Unassembled WGS sequence"/>
</dbReference>
<dbReference type="PANTHER" id="PTHR47332">
    <property type="entry name" value="SET DOMAIN-CONTAINING PROTEIN 5"/>
    <property type="match status" value="1"/>
</dbReference>
<evidence type="ECO:0000313" key="3">
    <source>
        <dbReference type="Proteomes" id="UP000054279"/>
    </source>
</evidence>
<dbReference type="CDD" id="cd20071">
    <property type="entry name" value="SET_SMYD"/>
    <property type="match status" value="1"/>
</dbReference>
<keyword evidence="3" id="KW-1185">Reference proteome</keyword>
<dbReference type="PROSITE" id="PS50280">
    <property type="entry name" value="SET"/>
    <property type="match status" value="1"/>
</dbReference>
<dbReference type="InterPro" id="IPR046341">
    <property type="entry name" value="SET_dom_sf"/>
</dbReference>
<dbReference type="Gene3D" id="2.170.270.10">
    <property type="entry name" value="SET domain"/>
    <property type="match status" value="1"/>
</dbReference>
<reference evidence="2 3" key="1">
    <citation type="submission" date="2014-06" db="EMBL/GenBank/DDBJ databases">
        <title>Evolutionary Origins and Diversification of the Mycorrhizal Mutualists.</title>
        <authorList>
            <consortium name="DOE Joint Genome Institute"/>
            <consortium name="Mycorrhizal Genomics Consortium"/>
            <person name="Kohler A."/>
            <person name="Kuo A."/>
            <person name="Nagy L.G."/>
            <person name="Floudas D."/>
            <person name="Copeland A."/>
            <person name="Barry K.W."/>
            <person name="Cichocki N."/>
            <person name="Veneault-Fourrey C."/>
            <person name="LaButti K."/>
            <person name="Lindquist E.A."/>
            <person name="Lipzen A."/>
            <person name="Lundell T."/>
            <person name="Morin E."/>
            <person name="Murat C."/>
            <person name="Riley R."/>
            <person name="Ohm R."/>
            <person name="Sun H."/>
            <person name="Tunlid A."/>
            <person name="Henrissat B."/>
            <person name="Grigoriev I.V."/>
            <person name="Hibbett D.S."/>
            <person name="Martin F."/>
        </authorList>
    </citation>
    <scope>NUCLEOTIDE SEQUENCE [LARGE SCALE GENOMIC DNA]</scope>
    <source>
        <strain evidence="2 3">SS14</strain>
    </source>
</reference>
<dbReference type="PANTHER" id="PTHR47332:SF4">
    <property type="entry name" value="SET DOMAIN-CONTAINING PROTEIN 5"/>
    <property type="match status" value="1"/>
</dbReference>
<dbReference type="SUPFAM" id="SSF82199">
    <property type="entry name" value="SET domain"/>
    <property type="match status" value="1"/>
</dbReference>
<protein>
    <recommendedName>
        <fullName evidence="1">SET domain-containing protein</fullName>
    </recommendedName>
</protein>
<evidence type="ECO:0000259" key="1">
    <source>
        <dbReference type="PROSITE" id="PS50280"/>
    </source>
</evidence>
<proteinExistence type="predicted"/>
<organism evidence="2 3">
    <name type="scientific">Sphaerobolus stellatus (strain SS14)</name>
    <dbReference type="NCBI Taxonomy" id="990650"/>
    <lineage>
        <taxon>Eukaryota</taxon>
        <taxon>Fungi</taxon>
        <taxon>Dikarya</taxon>
        <taxon>Basidiomycota</taxon>
        <taxon>Agaricomycotina</taxon>
        <taxon>Agaricomycetes</taxon>
        <taxon>Phallomycetidae</taxon>
        <taxon>Geastrales</taxon>
        <taxon>Sphaerobolaceae</taxon>
        <taxon>Sphaerobolus</taxon>
    </lineage>
</organism>
<dbReference type="Pfam" id="PF00856">
    <property type="entry name" value="SET"/>
    <property type="match status" value="1"/>
</dbReference>
<dbReference type="HOGENOM" id="CLU_057181_0_0_1"/>
<sequence>MVNFLKLPPPPPCSYEIRDLPGKGKGVVVLRDIAMSEVVIIEGPILFFPNMMSVYLKDTPLAIDILGRMQPRTRQTFLSLSNVKDINVPHLMGIMATNGIGISLKKGSQMFGSIVLDISRINHSCGPNITWIWNRYLFVNIVQASRNTHKGEEIITEYETLDQPYADRRFELERKYNFKCTYDYCTNTPATSDHNRAYYTAEDTMDLKFRHLSIILLASLQVQDAQLKAADLLQYLTRGLVTLTKEGIEATHAQMYYVYLMQVYGLQGDEKNFLKWGFKAILMYTGNSLYRLEREIEQWIGWMQDPKRNFPHWAILLE</sequence>
<name>A0A0C9VM42_SPHS4</name>
<dbReference type="AlphaFoldDB" id="A0A0C9VM42"/>
<dbReference type="OrthoDB" id="265717at2759"/>
<dbReference type="InterPro" id="IPR001214">
    <property type="entry name" value="SET_dom"/>
</dbReference>
<dbReference type="EMBL" id="KN837158">
    <property type="protein sequence ID" value="KIJ38756.1"/>
    <property type="molecule type" value="Genomic_DNA"/>
</dbReference>
<evidence type="ECO:0000313" key="2">
    <source>
        <dbReference type="EMBL" id="KIJ38756.1"/>
    </source>
</evidence>